<sequence>GCRRPLPLASRAAAAHRRVPGQSAPGRQTQRLPALRRGDGGHDAAAGTGICARQRAAQHGAARALQARRLLRYGGRGAPGRDRHRGRPLRHLPAGRPDDRARCARARPVGVRPVHGQPAGFG</sequence>
<evidence type="ECO:0000256" key="1">
    <source>
        <dbReference type="SAM" id="MobiDB-lite"/>
    </source>
</evidence>
<feature type="non-terminal residue" evidence="2">
    <location>
        <position position="122"/>
    </location>
</feature>
<feature type="region of interest" description="Disordered" evidence="1">
    <location>
        <begin position="1"/>
        <end position="47"/>
    </location>
</feature>
<protein>
    <submittedName>
        <fullName evidence="2">Uncharacterized protein</fullName>
    </submittedName>
</protein>
<comment type="caution">
    <text evidence="2">The sequence shown here is derived from an EMBL/GenBank/DDBJ whole genome shotgun (WGS) entry which is preliminary data.</text>
</comment>
<feature type="region of interest" description="Disordered" evidence="1">
    <location>
        <begin position="72"/>
        <end position="122"/>
    </location>
</feature>
<name>A0A699WRH6_TANCI</name>
<proteinExistence type="predicted"/>
<dbReference type="AlphaFoldDB" id="A0A699WRH6"/>
<reference evidence="2" key="1">
    <citation type="journal article" date="2019" name="Sci. Rep.">
        <title>Draft genome of Tanacetum cinerariifolium, the natural source of mosquito coil.</title>
        <authorList>
            <person name="Yamashiro T."/>
            <person name="Shiraishi A."/>
            <person name="Satake H."/>
            <person name="Nakayama K."/>
        </authorList>
    </citation>
    <scope>NUCLEOTIDE SEQUENCE</scope>
</reference>
<dbReference type="EMBL" id="BKCJ011747561">
    <property type="protein sequence ID" value="GFD49793.1"/>
    <property type="molecule type" value="Genomic_DNA"/>
</dbReference>
<gene>
    <name evidence="2" type="ORF">Tci_921762</name>
</gene>
<feature type="non-terminal residue" evidence="2">
    <location>
        <position position="1"/>
    </location>
</feature>
<evidence type="ECO:0000313" key="2">
    <source>
        <dbReference type="EMBL" id="GFD49793.1"/>
    </source>
</evidence>
<feature type="compositionally biased region" description="Low complexity" evidence="1">
    <location>
        <begin position="1"/>
        <end position="13"/>
    </location>
</feature>
<accession>A0A699WRH6</accession>
<organism evidence="2">
    <name type="scientific">Tanacetum cinerariifolium</name>
    <name type="common">Dalmatian daisy</name>
    <name type="synonym">Chrysanthemum cinerariifolium</name>
    <dbReference type="NCBI Taxonomy" id="118510"/>
    <lineage>
        <taxon>Eukaryota</taxon>
        <taxon>Viridiplantae</taxon>
        <taxon>Streptophyta</taxon>
        <taxon>Embryophyta</taxon>
        <taxon>Tracheophyta</taxon>
        <taxon>Spermatophyta</taxon>
        <taxon>Magnoliopsida</taxon>
        <taxon>eudicotyledons</taxon>
        <taxon>Gunneridae</taxon>
        <taxon>Pentapetalae</taxon>
        <taxon>asterids</taxon>
        <taxon>campanulids</taxon>
        <taxon>Asterales</taxon>
        <taxon>Asteraceae</taxon>
        <taxon>Asteroideae</taxon>
        <taxon>Anthemideae</taxon>
        <taxon>Anthemidinae</taxon>
        <taxon>Tanacetum</taxon>
    </lineage>
</organism>